<proteinExistence type="predicted"/>
<comment type="caution">
    <text evidence="2">The sequence shown here is derived from an EMBL/GenBank/DDBJ whole genome shotgun (WGS) entry which is preliminary data.</text>
</comment>
<dbReference type="CDD" id="cd00093">
    <property type="entry name" value="HTH_XRE"/>
    <property type="match status" value="1"/>
</dbReference>
<dbReference type="InterPro" id="IPR001387">
    <property type="entry name" value="Cro/C1-type_HTH"/>
</dbReference>
<feature type="domain" description="HTH cro/C1-type" evidence="1">
    <location>
        <begin position="11"/>
        <end position="64"/>
    </location>
</feature>
<name>A0AAJ1FT97_PANAN</name>
<accession>A0AAJ1FT97</accession>
<dbReference type="Gene3D" id="1.10.260.40">
    <property type="entry name" value="lambda repressor-like DNA-binding domains"/>
    <property type="match status" value="1"/>
</dbReference>
<evidence type="ECO:0000313" key="2">
    <source>
        <dbReference type="EMBL" id="MCW0343395.1"/>
    </source>
</evidence>
<evidence type="ECO:0000313" key="3">
    <source>
        <dbReference type="Proteomes" id="UP001208888"/>
    </source>
</evidence>
<dbReference type="EMBL" id="JANFVX010000004">
    <property type="protein sequence ID" value="MCW0343395.1"/>
    <property type="molecule type" value="Genomic_DNA"/>
</dbReference>
<dbReference type="PROSITE" id="PS50943">
    <property type="entry name" value="HTH_CROC1"/>
    <property type="match status" value="1"/>
</dbReference>
<reference evidence="2" key="1">
    <citation type="submission" date="2022-06" db="EMBL/GenBank/DDBJ databases">
        <title>Dynamics of rice microbiomes reveals core vertical transmitted seed endophytes.</title>
        <authorList>
            <person name="Liao K."/>
            <person name="Zhang X."/>
        </authorList>
    </citation>
    <scope>NUCLEOTIDE SEQUENCE</scope>
    <source>
        <strain evidence="2">JT1-17</strain>
    </source>
</reference>
<sequence length="86" mass="9524">MKYKFSLSLAVRKLCRRRGLYLSQFSEQAAISKSTLQDAMKTNSPRLETCERCAAGFGLTLAEFIAEGYPSAAGITRSTLARKEAR</sequence>
<dbReference type="AlphaFoldDB" id="A0AAJ1FT97"/>
<dbReference type="GO" id="GO:0003677">
    <property type="term" value="F:DNA binding"/>
    <property type="evidence" value="ECO:0007669"/>
    <property type="project" value="InterPro"/>
</dbReference>
<gene>
    <name evidence="2" type="ORF">NB703_001488</name>
</gene>
<dbReference type="SUPFAM" id="SSF47413">
    <property type="entry name" value="lambda repressor-like DNA-binding domains"/>
    <property type="match status" value="1"/>
</dbReference>
<organism evidence="2 3">
    <name type="scientific">Pantoea ananas</name>
    <name type="common">Erwinia uredovora</name>
    <dbReference type="NCBI Taxonomy" id="553"/>
    <lineage>
        <taxon>Bacteria</taxon>
        <taxon>Pseudomonadati</taxon>
        <taxon>Pseudomonadota</taxon>
        <taxon>Gammaproteobacteria</taxon>
        <taxon>Enterobacterales</taxon>
        <taxon>Erwiniaceae</taxon>
        <taxon>Pantoea</taxon>
    </lineage>
</organism>
<evidence type="ECO:0000259" key="1">
    <source>
        <dbReference type="PROSITE" id="PS50943"/>
    </source>
</evidence>
<dbReference type="SMART" id="SM00530">
    <property type="entry name" value="HTH_XRE"/>
    <property type="match status" value="1"/>
</dbReference>
<dbReference type="Proteomes" id="UP001208888">
    <property type="component" value="Unassembled WGS sequence"/>
</dbReference>
<dbReference type="RefSeq" id="WP_264271947.1">
    <property type="nucleotide sequence ID" value="NZ_JANFVX010000004.1"/>
</dbReference>
<protein>
    <recommendedName>
        <fullName evidence="1">HTH cro/C1-type domain-containing protein</fullName>
    </recommendedName>
</protein>
<dbReference type="InterPro" id="IPR010982">
    <property type="entry name" value="Lambda_DNA-bd_dom_sf"/>
</dbReference>